<organism evidence="3 4">
    <name type="scientific">Purpureocillium lilacinum</name>
    <name type="common">Paecilomyces lilacinus</name>
    <dbReference type="NCBI Taxonomy" id="33203"/>
    <lineage>
        <taxon>Eukaryota</taxon>
        <taxon>Fungi</taxon>
        <taxon>Dikarya</taxon>
        <taxon>Ascomycota</taxon>
        <taxon>Pezizomycotina</taxon>
        <taxon>Sordariomycetes</taxon>
        <taxon>Hypocreomycetidae</taxon>
        <taxon>Hypocreales</taxon>
        <taxon>Ophiocordycipitaceae</taxon>
        <taxon>Purpureocillium</taxon>
    </lineage>
</organism>
<evidence type="ECO:0000313" key="4">
    <source>
        <dbReference type="Proteomes" id="UP000078240"/>
    </source>
</evidence>
<dbReference type="PANTHER" id="PTHR21015">
    <property type="entry name" value="UDP-N-ACETYLGLUCOSAMINE--N-ACETYLMURAMYL-(PENTAPEPTIDE) PYROPHOSPHORYL-UNDECAPRENOL N-ACETYLGLUCOSAMINE TRANSFERASE 1"/>
    <property type="match status" value="1"/>
</dbReference>
<comment type="caution">
    <text evidence="3">The sequence shown here is derived from an EMBL/GenBank/DDBJ whole genome shotgun (WGS) entry which is preliminary data.</text>
</comment>
<sequence>MTVTGKPNRKKPLLFFTSFPGEGHTNPVLAIAVSLVAKGYEVAYLCSPTYRDRITEAGAEFIELPWELRGQSIEERMDLEKVPIGLDRAAKQLSHVFYKDLRIRVEAVTRALEDLRARDPSRQIIMVEDGPNMGAMPFRYGRPLPRGFSEMPKTIGISPTPLMLRSQDTAPFILGLPPDSSHSGRQRNEWLHRLVHDGPFKPLVEAWQRGLDECDCTVVPSGSPLSAWHEGYDSLVMLCSPSLEYALSDIPSSVEFAGCLPRRGIAKTIQYPEWWSEVTQNAQRADRKTIFVCQGTVNVDWSELVIPTINAFAGREDVLVIAALGRRGTSLEHDAVTSPNIHVIDYIPYDAVLPLADVFVSNAGYGAFCHAVTNGVPGVFAGQTEDKSEVAMRAEWAGFAVNMRRQRPGVEQLREAVEEVLGDKRFKAKALELKAENEALDSMARIERVVERWTE</sequence>
<name>A0A179HDG1_PURLI</name>
<dbReference type="GO" id="GO:0008194">
    <property type="term" value="F:UDP-glycosyltransferase activity"/>
    <property type="evidence" value="ECO:0007669"/>
    <property type="project" value="InterPro"/>
</dbReference>
<dbReference type="PANTHER" id="PTHR21015:SF22">
    <property type="entry name" value="GLYCOSYLTRANSFERASE"/>
    <property type="match status" value="1"/>
</dbReference>
<gene>
    <name evidence="3" type="ORF">VFPBJ_01573</name>
</gene>
<dbReference type="EMBL" id="LSBH01000001">
    <property type="protein sequence ID" value="OAQ87533.1"/>
    <property type="molecule type" value="Genomic_DNA"/>
</dbReference>
<evidence type="ECO:0000313" key="3">
    <source>
        <dbReference type="EMBL" id="OAQ87533.1"/>
    </source>
</evidence>
<keyword evidence="1 3" id="KW-0808">Transferase</keyword>
<dbReference type="GO" id="GO:0016758">
    <property type="term" value="F:hexosyltransferase activity"/>
    <property type="evidence" value="ECO:0007669"/>
    <property type="project" value="UniProtKB-ARBA"/>
</dbReference>
<dbReference type="Gene3D" id="3.40.50.2000">
    <property type="entry name" value="Glycogen Phosphorylase B"/>
    <property type="match status" value="2"/>
</dbReference>
<reference evidence="3 4" key="1">
    <citation type="submission" date="2016-01" db="EMBL/GenBank/DDBJ databases">
        <title>Biosynthesis of antibiotic leucinostatins and their inhibition on Phytophthora in bio-control Purpureocillium lilacinum.</title>
        <authorList>
            <person name="Wang G."/>
            <person name="Liu Z."/>
            <person name="Lin R."/>
            <person name="Li E."/>
            <person name="Mao Z."/>
            <person name="Ling J."/>
            <person name="Yin W."/>
            <person name="Xie B."/>
        </authorList>
    </citation>
    <scope>NUCLEOTIDE SEQUENCE [LARGE SCALE GENOMIC DNA]</scope>
    <source>
        <strain evidence="3">PLBJ-1</strain>
    </source>
</reference>
<dbReference type="InterPro" id="IPR002213">
    <property type="entry name" value="UDP_glucos_trans"/>
</dbReference>
<dbReference type="InterPro" id="IPR010610">
    <property type="entry name" value="EryCIII-like_C"/>
</dbReference>
<feature type="domain" description="Erythromycin biosynthesis protein CIII-like C-terminal" evidence="2">
    <location>
        <begin position="332"/>
        <end position="439"/>
    </location>
</feature>
<proteinExistence type="predicted"/>
<dbReference type="Proteomes" id="UP000078240">
    <property type="component" value="Unassembled WGS sequence"/>
</dbReference>
<accession>A0A179HDG1</accession>
<evidence type="ECO:0000256" key="1">
    <source>
        <dbReference type="ARBA" id="ARBA00022679"/>
    </source>
</evidence>
<dbReference type="CDD" id="cd03784">
    <property type="entry name" value="GT1_Gtf-like"/>
    <property type="match status" value="1"/>
</dbReference>
<evidence type="ECO:0000259" key="2">
    <source>
        <dbReference type="Pfam" id="PF06722"/>
    </source>
</evidence>
<dbReference type="AlphaFoldDB" id="A0A179HDG1"/>
<dbReference type="SUPFAM" id="SSF53756">
    <property type="entry name" value="UDP-Glycosyltransferase/glycogen phosphorylase"/>
    <property type="match status" value="1"/>
</dbReference>
<protein>
    <submittedName>
        <fullName evidence="3">UDP-glucuronosyl/UDP-glucosyltransferase</fullName>
    </submittedName>
</protein>
<dbReference type="Pfam" id="PF06722">
    <property type="entry name" value="EryCIII-like_C"/>
    <property type="match status" value="1"/>
</dbReference>